<evidence type="ECO:0000313" key="4">
    <source>
        <dbReference type="EMBL" id="GAB1220722.1"/>
    </source>
</evidence>
<dbReference type="EMBL" id="BAAFRS010000057">
    <property type="protein sequence ID" value="GAB1220722.1"/>
    <property type="molecule type" value="Genomic_DNA"/>
</dbReference>
<proteinExistence type="predicted"/>
<dbReference type="SMART" id="SM00360">
    <property type="entry name" value="RRM"/>
    <property type="match status" value="1"/>
</dbReference>
<dbReference type="InterPro" id="IPR034168">
    <property type="entry name" value="PPIE_RRM"/>
</dbReference>
<organism evidence="4 5">
    <name type="scientific">Entamoeba nuttalli</name>
    <dbReference type="NCBI Taxonomy" id="412467"/>
    <lineage>
        <taxon>Eukaryota</taxon>
        <taxon>Amoebozoa</taxon>
        <taxon>Evosea</taxon>
        <taxon>Archamoebae</taxon>
        <taxon>Mastigamoebida</taxon>
        <taxon>Entamoebidae</taxon>
        <taxon>Entamoeba</taxon>
    </lineage>
</organism>
<dbReference type="CDD" id="cd12347">
    <property type="entry name" value="RRM_PPIE"/>
    <property type="match status" value="1"/>
</dbReference>
<evidence type="ECO:0000256" key="1">
    <source>
        <dbReference type="ARBA" id="ARBA00022884"/>
    </source>
</evidence>
<dbReference type="SUPFAM" id="SSF54928">
    <property type="entry name" value="RNA-binding domain, RBD"/>
    <property type="match status" value="1"/>
</dbReference>
<dbReference type="InterPro" id="IPR012677">
    <property type="entry name" value="Nucleotide-bd_a/b_plait_sf"/>
</dbReference>
<comment type="caution">
    <text evidence="4">The sequence shown here is derived from an EMBL/GenBank/DDBJ whole genome shotgun (WGS) entry which is preliminary data.</text>
</comment>
<dbReference type="InterPro" id="IPR035979">
    <property type="entry name" value="RBD_domain_sf"/>
</dbReference>
<name>A0ABQ0DCY3_9EUKA</name>
<dbReference type="InterPro" id="IPR000504">
    <property type="entry name" value="RRM_dom"/>
</dbReference>
<dbReference type="PROSITE" id="PS50102">
    <property type="entry name" value="RRM"/>
    <property type="match status" value="1"/>
</dbReference>
<dbReference type="Proteomes" id="UP001628156">
    <property type="component" value="Unassembled WGS sequence"/>
</dbReference>
<keyword evidence="1 2" id="KW-0694">RNA-binding</keyword>
<dbReference type="Gene3D" id="3.30.70.330">
    <property type="match status" value="1"/>
</dbReference>
<evidence type="ECO:0000259" key="3">
    <source>
        <dbReference type="PROSITE" id="PS50102"/>
    </source>
</evidence>
<reference evidence="4 5" key="1">
    <citation type="journal article" date="2019" name="PLoS Negl. Trop. Dis.">
        <title>Whole genome sequencing of Entamoeba nuttalli reveals mammalian host-related molecular signatures and a novel octapeptide-repeat surface protein.</title>
        <authorList>
            <person name="Tanaka M."/>
            <person name="Makiuchi T."/>
            <person name="Komiyama T."/>
            <person name="Shiina T."/>
            <person name="Osaki K."/>
            <person name="Tachibana H."/>
        </authorList>
    </citation>
    <scope>NUCLEOTIDE SEQUENCE [LARGE SCALE GENOMIC DNA]</scope>
    <source>
        <strain evidence="4 5">P19-061405</strain>
    </source>
</reference>
<evidence type="ECO:0000256" key="2">
    <source>
        <dbReference type="PROSITE-ProRule" id="PRU00176"/>
    </source>
</evidence>
<feature type="domain" description="RRM" evidence="3">
    <location>
        <begin position="5"/>
        <end position="82"/>
    </location>
</feature>
<sequence>MQTQKRIYVSGLGDFVDEQLLYEVFLPFGEITDIQLPKDNGKLNKGYGFVVFEDEEDASQAILNMNKAELFGKTLTVSSSRNKENEI</sequence>
<keyword evidence="5" id="KW-1185">Reference proteome</keyword>
<gene>
    <name evidence="4" type="ORF">ENUP19_0057G0056</name>
</gene>
<evidence type="ECO:0000313" key="5">
    <source>
        <dbReference type="Proteomes" id="UP001628156"/>
    </source>
</evidence>
<protein>
    <recommendedName>
        <fullName evidence="3">RRM domain-containing protein</fullName>
    </recommendedName>
</protein>
<dbReference type="Pfam" id="PF00076">
    <property type="entry name" value="RRM_1"/>
    <property type="match status" value="1"/>
</dbReference>
<dbReference type="PANTHER" id="PTHR48037">
    <property type="entry name" value="ATPASE E1"/>
    <property type="match status" value="1"/>
</dbReference>
<dbReference type="PANTHER" id="PTHR48037:SF1">
    <property type="entry name" value="RRM DOMAIN-CONTAINING PROTEIN"/>
    <property type="match status" value="1"/>
</dbReference>
<accession>A0ABQ0DCY3</accession>